<dbReference type="PANTHER" id="PTHR43877:SF2">
    <property type="entry name" value="AMINOALKYLPHOSPHONATE N-ACETYLTRANSFERASE-RELATED"/>
    <property type="match status" value="1"/>
</dbReference>
<dbReference type="CDD" id="cd04301">
    <property type="entry name" value="NAT_SF"/>
    <property type="match status" value="1"/>
</dbReference>
<dbReference type="InterPro" id="IPR016181">
    <property type="entry name" value="Acyl_CoA_acyltransferase"/>
</dbReference>
<proteinExistence type="predicted"/>
<dbReference type="GO" id="GO:0016747">
    <property type="term" value="F:acyltransferase activity, transferring groups other than amino-acyl groups"/>
    <property type="evidence" value="ECO:0007669"/>
    <property type="project" value="InterPro"/>
</dbReference>
<dbReference type="OrthoDB" id="9799092at2"/>
<evidence type="ECO:0000313" key="4">
    <source>
        <dbReference type="EMBL" id="RKF26149.1"/>
    </source>
</evidence>
<keyword evidence="1 4" id="KW-0808">Transferase</keyword>
<dbReference type="Proteomes" id="UP000285744">
    <property type="component" value="Unassembled WGS sequence"/>
</dbReference>
<gene>
    <name evidence="4" type="ORF">D7I43_16240</name>
</gene>
<dbReference type="PROSITE" id="PS51186">
    <property type="entry name" value="GNAT"/>
    <property type="match status" value="1"/>
</dbReference>
<dbReference type="RefSeq" id="WP_120329365.1">
    <property type="nucleotide sequence ID" value="NZ_CP109307.1"/>
</dbReference>
<evidence type="ECO:0000256" key="1">
    <source>
        <dbReference type="ARBA" id="ARBA00022679"/>
    </source>
</evidence>
<feature type="domain" description="N-acetyltransferase" evidence="3">
    <location>
        <begin position="2"/>
        <end position="163"/>
    </location>
</feature>
<dbReference type="InterPro" id="IPR000182">
    <property type="entry name" value="GNAT_dom"/>
</dbReference>
<protein>
    <submittedName>
        <fullName evidence="4">GNAT family N-acetyltransferase</fullName>
    </submittedName>
</protein>
<dbReference type="EMBL" id="RAQQ01000011">
    <property type="protein sequence ID" value="RKF26149.1"/>
    <property type="molecule type" value="Genomic_DNA"/>
</dbReference>
<comment type="caution">
    <text evidence="4">The sequence shown here is derived from an EMBL/GenBank/DDBJ whole genome shotgun (WGS) entry which is preliminary data.</text>
</comment>
<evidence type="ECO:0000256" key="2">
    <source>
        <dbReference type="ARBA" id="ARBA00023315"/>
    </source>
</evidence>
<reference evidence="4 5" key="1">
    <citation type="journal article" date="2018" name="Int. J. Syst. Evol. Microbiol.">
        <title>Micromonospora globbae sp. nov., an endophytic actinomycete isolated from roots of Globba winitii C. H. Wright.</title>
        <authorList>
            <person name="Kuncharoen N."/>
            <person name="Pittayakhajonwut P."/>
            <person name="Tanasupawat S."/>
        </authorList>
    </citation>
    <scope>NUCLEOTIDE SEQUENCE [LARGE SCALE GENOMIC DNA]</scope>
    <source>
        <strain evidence="4 5">WPS1-2</strain>
    </source>
</reference>
<dbReference type="Pfam" id="PF00583">
    <property type="entry name" value="Acetyltransf_1"/>
    <property type="match status" value="1"/>
</dbReference>
<dbReference type="Gene3D" id="3.40.630.30">
    <property type="match status" value="1"/>
</dbReference>
<dbReference type="PANTHER" id="PTHR43877">
    <property type="entry name" value="AMINOALKYLPHOSPHONATE N-ACETYLTRANSFERASE-RELATED-RELATED"/>
    <property type="match status" value="1"/>
</dbReference>
<dbReference type="InterPro" id="IPR050832">
    <property type="entry name" value="Bact_Acetyltransf"/>
</dbReference>
<dbReference type="SUPFAM" id="SSF55729">
    <property type="entry name" value="Acyl-CoA N-acyltransferases (Nat)"/>
    <property type="match status" value="1"/>
</dbReference>
<evidence type="ECO:0000259" key="3">
    <source>
        <dbReference type="PROSITE" id="PS51186"/>
    </source>
</evidence>
<keyword evidence="2" id="KW-0012">Acyltransferase</keyword>
<name>A0A420EZL1_9ACTN</name>
<evidence type="ECO:0000313" key="5">
    <source>
        <dbReference type="Proteomes" id="UP000285744"/>
    </source>
</evidence>
<sequence>MIEIKLLTPDDWKRWREARLLALAEAPYAFGARLADWQGHGDREERWRARLAIPGSHNLVAERDGRPLGMVSGVPTPVEGTAELISMWVHPDARGQGVGDALVGAVVRWARQAGAGRLRLAVAERNEAALRLYRRHGFVATGELGDLMPDGVQREQVMVRELTGRRPSRFRPGS</sequence>
<organism evidence="4 5">
    <name type="scientific">Micromonospora globbae</name>
    <dbReference type="NCBI Taxonomy" id="1894969"/>
    <lineage>
        <taxon>Bacteria</taxon>
        <taxon>Bacillati</taxon>
        <taxon>Actinomycetota</taxon>
        <taxon>Actinomycetes</taxon>
        <taxon>Micromonosporales</taxon>
        <taxon>Micromonosporaceae</taxon>
        <taxon>Micromonospora</taxon>
    </lineage>
</organism>
<accession>A0A420EZL1</accession>
<dbReference type="AlphaFoldDB" id="A0A420EZL1"/>